<dbReference type="Pfam" id="PF01425">
    <property type="entry name" value="Amidase"/>
    <property type="match status" value="1"/>
</dbReference>
<dbReference type="InterPro" id="IPR036928">
    <property type="entry name" value="AS_sf"/>
</dbReference>
<keyword evidence="3" id="KW-1185">Reference proteome</keyword>
<evidence type="ECO:0000313" key="2">
    <source>
        <dbReference type="EMBL" id="MBO2457880.1"/>
    </source>
</evidence>
<gene>
    <name evidence="2" type="ORF">J4709_09890</name>
</gene>
<name>A0ABS3RMB8_9ACTN</name>
<evidence type="ECO:0000313" key="3">
    <source>
        <dbReference type="Proteomes" id="UP000680206"/>
    </source>
</evidence>
<accession>A0ABS3RMB8</accession>
<comment type="caution">
    <text evidence="2">The sequence shown here is derived from an EMBL/GenBank/DDBJ whole genome shotgun (WGS) entry which is preliminary data.</text>
</comment>
<proteinExistence type="predicted"/>
<protein>
    <submittedName>
        <fullName evidence="2">Amidase</fullName>
    </submittedName>
</protein>
<sequence>MESAFPEEMTVRDLLQAMATGQLTSAQITARCLARIERLNPALCAVIAVDSHAPERARAIDRLRASGNAVGPLAGIPILVKDNIDTLGLPTTAGSEALRRAFPRRDAELVSRLRRAGAIILGKTNLSEWANYRADGAPGGWSPVGGQTRNPYVLDRTPRGSSSGSAVAAAAGLAPVTIGTETSGSIISPAATNAVVGFKPSHGRVGGTGFVPVSPWQDTAGPITRNVSDAAALFAVIAVPRRAVRLEPGLPPGARIGVWSGIRTEGSHPEVDRVLAEATAKLRDLGATTVEVDVPVPAQDGALPFEFKEAINAYLDSAGGEHPRDLAELIAFHRGDPAERVPDIGLARFEQAQLSDTVRSPREYRAERERITGEARRSINGVFDRHRLDAIMAPSNGRAHEILDPGDHPWVHSYSPPAIGGFPSITVPAGYADAELPLGVSFIGRRNHDEELLGLAYTFEQATRARKQPRYLPTLPV</sequence>
<dbReference type="Gene3D" id="3.90.1300.10">
    <property type="entry name" value="Amidase signature (AS) domain"/>
    <property type="match status" value="1"/>
</dbReference>
<dbReference type="RefSeq" id="WP_208239395.1">
    <property type="nucleotide sequence ID" value="NZ_JAGEPF010000006.1"/>
</dbReference>
<dbReference type="PANTHER" id="PTHR42678">
    <property type="entry name" value="AMIDASE"/>
    <property type="match status" value="1"/>
</dbReference>
<dbReference type="Proteomes" id="UP000680206">
    <property type="component" value="Unassembled WGS sequence"/>
</dbReference>
<dbReference type="PANTHER" id="PTHR42678:SF34">
    <property type="entry name" value="OS04G0183300 PROTEIN"/>
    <property type="match status" value="1"/>
</dbReference>
<dbReference type="EMBL" id="JAGEPF010000006">
    <property type="protein sequence ID" value="MBO2457880.1"/>
    <property type="molecule type" value="Genomic_DNA"/>
</dbReference>
<dbReference type="SUPFAM" id="SSF75304">
    <property type="entry name" value="Amidase signature (AS) enzymes"/>
    <property type="match status" value="1"/>
</dbReference>
<evidence type="ECO:0000259" key="1">
    <source>
        <dbReference type="Pfam" id="PF01425"/>
    </source>
</evidence>
<feature type="domain" description="Amidase" evidence="1">
    <location>
        <begin position="28"/>
        <end position="453"/>
    </location>
</feature>
<organism evidence="2 3">
    <name type="scientific">Actinomadura violacea</name>
    <dbReference type="NCBI Taxonomy" id="2819934"/>
    <lineage>
        <taxon>Bacteria</taxon>
        <taxon>Bacillati</taxon>
        <taxon>Actinomycetota</taxon>
        <taxon>Actinomycetes</taxon>
        <taxon>Streptosporangiales</taxon>
        <taxon>Thermomonosporaceae</taxon>
        <taxon>Actinomadura</taxon>
    </lineage>
</organism>
<reference evidence="2 3" key="1">
    <citation type="submission" date="2021-03" db="EMBL/GenBank/DDBJ databases">
        <title>Actinomadura violae sp. nov., isolated from lichen in Thailand.</title>
        <authorList>
            <person name="Kanchanasin P."/>
            <person name="Saeng-In P."/>
            <person name="Phongsopitanun W."/>
            <person name="Yuki M."/>
            <person name="Kudo T."/>
            <person name="Ohkuma M."/>
            <person name="Tanasupawat S."/>
        </authorList>
    </citation>
    <scope>NUCLEOTIDE SEQUENCE [LARGE SCALE GENOMIC DNA]</scope>
    <source>
        <strain evidence="2 3">LCR2-06</strain>
    </source>
</reference>
<dbReference type="InterPro" id="IPR023631">
    <property type="entry name" value="Amidase_dom"/>
</dbReference>